<evidence type="ECO:0000256" key="1">
    <source>
        <dbReference type="SAM" id="MobiDB-lite"/>
    </source>
</evidence>
<organism evidence="2 3">
    <name type="scientific">Brasilonema bromeliae SPC951</name>
    <dbReference type="NCBI Taxonomy" id="385972"/>
    <lineage>
        <taxon>Bacteria</taxon>
        <taxon>Bacillati</taxon>
        <taxon>Cyanobacteriota</taxon>
        <taxon>Cyanophyceae</taxon>
        <taxon>Nostocales</taxon>
        <taxon>Scytonemataceae</taxon>
        <taxon>Brasilonema</taxon>
        <taxon>Bromeliae group (in: Brasilonema)</taxon>
    </lineage>
</organism>
<feature type="region of interest" description="Disordered" evidence="1">
    <location>
        <begin position="43"/>
        <end position="77"/>
    </location>
</feature>
<accession>A0ABX1PFW4</accession>
<gene>
    <name evidence="2" type="ORF">DP116_26720</name>
</gene>
<sequence length="323" mass="37202">MPQLEGQPADFLQPSSPAIEQRLQLPEIDYAQRLKRLSQLLQEKKQASTEVSDSELGIIRARPTKPLEPQKPPKRPERSIGYLQAHVGYFHTNNIFSSTVAPIEDGLIYSGLTLASMPIRLGNRTFLNGSIDGNLMRYINQSKYNYNQVRFNVGIFQQFSSQMYGEIGWSNQQLFYARNGTNFDAGQRFLNEDSFRLSLGRRDPLTSKLMLDSFYELRLSLTDPPSQQDNRDRLIHTAWVSLNYYLEPSLQIGLDYQFGLSDFTRRQREDIYHRLYGHFTYGLSNYTNLSVQGGVTLGSSTDRNIDVDGWFFSINYNLELGRF</sequence>
<proteinExistence type="predicted"/>
<dbReference type="Proteomes" id="UP000718564">
    <property type="component" value="Unassembled WGS sequence"/>
</dbReference>
<evidence type="ECO:0000313" key="2">
    <source>
        <dbReference type="EMBL" id="NMG22833.1"/>
    </source>
</evidence>
<dbReference type="EMBL" id="QMEB01000326">
    <property type="protein sequence ID" value="NMG22833.1"/>
    <property type="molecule type" value="Genomic_DNA"/>
</dbReference>
<name>A0ABX1PFW4_9CYAN</name>
<evidence type="ECO:0000313" key="3">
    <source>
        <dbReference type="Proteomes" id="UP000718564"/>
    </source>
</evidence>
<comment type="caution">
    <text evidence="2">The sequence shown here is derived from an EMBL/GenBank/DDBJ whole genome shotgun (WGS) entry which is preliminary data.</text>
</comment>
<protein>
    <submittedName>
        <fullName evidence="2">Uncharacterized protein</fullName>
    </submittedName>
</protein>
<keyword evidence="3" id="KW-1185">Reference proteome</keyword>
<reference evidence="2 3" key="1">
    <citation type="submission" date="2018-06" db="EMBL/GenBank/DDBJ databases">
        <title>Comparative genomics of Brasilonema spp. strains.</title>
        <authorList>
            <person name="Alvarenga D.O."/>
            <person name="Fiore M.F."/>
            <person name="Varani A.M."/>
        </authorList>
    </citation>
    <scope>NUCLEOTIDE SEQUENCE [LARGE SCALE GENOMIC DNA]</scope>
    <source>
        <strain evidence="2 3">SPC951</strain>
    </source>
</reference>